<keyword evidence="15" id="KW-1133">Transmembrane helix</keyword>
<keyword evidence="6" id="KW-0479">Metal-binding</keyword>
<keyword evidence="12" id="KW-0411">Iron-sulfur</keyword>
<keyword evidence="7" id="KW-0963">Cytoplasm</keyword>
<dbReference type="InterPro" id="IPR003594">
    <property type="entry name" value="HATPase_dom"/>
</dbReference>
<dbReference type="PANTHER" id="PTHR24421">
    <property type="entry name" value="NITRATE/NITRITE SENSOR PROTEIN NARX-RELATED"/>
    <property type="match status" value="1"/>
</dbReference>
<keyword evidence="15" id="KW-0812">Transmembrane</keyword>
<dbReference type="EC" id="2.7.13.3" evidence="4"/>
<dbReference type="Gene3D" id="3.30.565.10">
    <property type="entry name" value="Histidine kinase-like ATPase, C-terminal domain"/>
    <property type="match status" value="1"/>
</dbReference>
<accession>A0A543JDJ2</accession>
<feature type="transmembrane region" description="Helical" evidence="15">
    <location>
        <begin position="138"/>
        <end position="159"/>
    </location>
</feature>
<evidence type="ECO:0000256" key="15">
    <source>
        <dbReference type="SAM" id="Phobius"/>
    </source>
</evidence>
<comment type="subcellular location">
    <subcellularLocation>
        <location evidence="3">Cytoplasm</location>
    </subcellularLocation>
</comment>
<keyword evidence="18" id="KW-1185">Reference proteome</keyword>
<feature type="transmembrane region" description="Helical" evidence="15">
    <location>
        <begin position="105"/>
        <end position="132"/>
    </location>
</feature>
<evidence type="ECO:0000256" key="14">
    <source>
        <dbReference type="ARBA" id="ARBA00030800"/>
    </source>
</evidence>
<feature type="transmembrane region" description="Helical" evidence="15">
    <location>
        <begin position="75"/>
        <end position="93"/>
    </location>
</feature>
<dbReference type="PRINTS" id="PR00344">
    <property type="entry name" value="BCTRLSENSOR"/>
</dbReference>
<keyword evidence="8" id="KW-0808">Transferase</keyword>
<comment type="function">
    <text evidence="13">Member of the two-component regulatory system NreB/NreC involved in the control of dissimilatory nitrate/nitrite reduction in response to oxygen. NreB functions as a direct oxygen sensor histidine kinase which is autophosphorylated, in the absence of oxygen, probably at the conserved histidine residue, and transfers its phosphate group probably to a conserved aspartate residue of NreC. NreB/NreC activates the expression of the nitrate (narGHJI) and nitrite (nir) reductase operons, as well as the putative nitrate transporter gene narT.</text>
</comment>
<comment type="caution">
    <text evidence="17">The sequence shown here is derived from an EMBL/GenBank/DDBJ whole genome shotgun (WGS) entry which is preliminary data.</text>
</comment>
<keyword evidence="9 17" id="KW-0418">Kinase</keyword>
<keyword evidence="6" id="KW-0004">4Fe-4S</keyword>
<evidence type="ECO:0000256" key="10">
    <source>
        <dbReference type="ARBA" id="ARBA00023004"/>
    </source>
</evidence>
<dbReference type="GO" id="GO:0000155">
    <property type="term" value="F:phosphorelay sensor kinase activity"/>
    <property type="evidence" value="ECO:0007669"/>
    <property type="project" value="InterPro"/>
</dbReference>
<dbReference type="SUPFAM" id="SSF55874">
    <property type="entry name" value="ATPase domain of HSP90 chaperone/DNA topoisomerase II/histidine kinase"/>
    <property type="match status" value="1"/>
</dbReference>
<dbReference type="Proteomes" id="UP000316628">
    <property type="component" value="Unassembled WGS sequence"/>
</dbReference>
<dbReference type="Pfam" id="PF02518">
    <property type="entry name" value="HATPase_c"/>
    <property type="match status" value="1"/>
</dbReference>
<dbReference type="SMART" id="SM00387">
    <property type="entry name" value="HATPase_c"/>
    <property type="match status" value="1"/>
</dbReference>
<dbReference type="GO" id="GO:0046983">
    <property type="term" value="F:protein dimerization activity"/>
    <property type="evidence" value="ECO:0007669"/>
    <property type="project" value="InterPro"/>
</dbReference>
<evidence type="ECO:0000256" key="3">
    <source>
        <dbReference type="ARBA" id="ARBA00004496"/>
    </source>
</evidence>
<reference evidence="17 18" key="1">
    <citation type="submission" date="2019-06" db="EMBL/GenBank/DDBJ databases">
        <title>Sequencing the genomes of 1000 actinobacteria strains.</title>
        <authorList>
            <person name="Klenk H.-P."/>
        </authorList>
    </citation>
    <scope>NUCLEOTIDE SEQUENCE [LARGE SCALE GENOMIC DNA]</scope>
    <source>
        <strain evidence="17 18">DSM 45456</strain>
    </source>
</reference>
<comment type="catalytic activity">
    <reaction evidence="1">
        <text>ATP + protein L-histidine = ADP + protein N-phospho-L-histidine.</text>
        <dbReference type="EC" id="2.7.13.3"/>
    </reaction>
</comment>
<dbReference type="PANTHER" id="PTHR24421:SF62">
    <property type="entry name" value="SENSORY TRANSDUCTION HISTIDINE KINASE"/>
    <property type="match status" value="1"/>
</dbReference>
<dbReference type="OrthoDB" id="144293at2"/>
<evidence type="ECO:0000313" key="18">
    <source>
        <dbReference type="Proteomes" id="UP000316628"/>
    </source>
</evidence>
<evidence type="ECO:0000256" key="5">
    <source>
        <dbReference type="ARBA" id="ARBA00017322"/>
    </source>
</evidence>
<dbReference type="RefSeq" id="WP_141978899.1">
    <property type="nucleotide sequence ID" value="NZ_VFPP01000001.1"/>
</dbReference>
<evidence type="ECO:0000259" key="16">
    <source>
        <dbReference type="SMART" id="SM00387"/>
    </source>
</evidence>
<evidence type="ECO:0000256" key="7">
    <source>
        <dbReference type="ARBA" id="ARBA00022490"/>
    </source>
</evidence>
<dbReference type="InterPro" id="IPR036890">
    <property type="entry name" value="HATPase_C_sf"/>
</dbReference>
<evidence type="ECO:0000256" key="11">
    <source>
        <dbReference type="ARBA" id="ARBA00023012"/>
    </source>
</evidence>
<evidence type="ECO:0000256" key="9">
    <source>
        <dbReference type="ARBA" id="ARBA00022777"/>
    </source>
</evidence>
<organism evidence="17 18">
    <name type="scientific">Saccharothrix saharensis</name>
    <dbReference type="NCBI Taxonomy" id="571190"/>
    <lineage>
        <taxon>Bacteria</taxon>
        <taxon>Bacillati</taxon>
        <taxon>Actinomycetota</taxon>
        <taxon>Actinomycetes</taxon>
        <taxon>Pseudonocardiales</taxon>
        <taxon>Pseudonocardiaceae</taxon>
        <taxon>Saccharothrix</taxon>
    </lineage>
</organism>
<dbReference type="CDD" id="cd16917">
    <property type="entry name" value="HATPase_UhpB-NarQ-NarX-like"/>
    <property type="match status" value="1"/>
</dbReference>
<keyword evidence="11" id="KW-0902">Two-component regulatory system</keyword>
<dbReference type="Gene3D" id="1.20.5.1930">
    <property type="match status" value="1"/>
</dbReference>
<dbReference type="InterPro" id="IPR017205">
    <property type="entry name" value="Sig_transdc_His_kinase_ChrS"/>
</dbReference>
<keyword evidence="10" id="KW-0408">Iron</keyword>
<dbReference type="GO" id="GO:0016020">
    <property type="term" value="C:membrane"/>
    <property type="evidence" value="ECO:0007669"/>
    <property type="project" value="InterPro"/>
</dbReference>
<dbReference type="InterPro" id="IPR011712">
    <property type="entry name" value="Sig_transdc_His_kin_sub3_dim/P"/>
</dbReference>
<dbReference type="InterPro" id="IPR050482">
    <property type="entry name" value="Sensor_HK_TwoCompSys"/>
</dbReference>
<evidence type="ECO:0000256" key="13">
    <source>
        <dbReference type="ARBA" id="ARBA00024827"/>
    </source>
</evidence>
<dbReference type="Pfam" id="PF07730">
    <property type="entry name" value="HisKA_3"/>
    <property type="match status" value="1"/>
</dbReference>
<evidence type="ECO:0000256" key="2">
    <source>
        <dbReference type="ARBA" id="ARBA00001966"/>
    </source>
</evidence>
<sequence length="400" mass="42918">MTTVEERLGLLRERRWNQAWGFAPFGVLFLTCAIAVTTASRGWPDQAVTVGIAAGLAGWHWWFVVAHPQWWDRRVWPMAVYFVGVLAFASVLVQRHDAFQLFIPMCYVLAFVALPGWPAYLGVVAANVPWLLAPGTDLRLTLVNLAVGTPLAALIGGVIRAMEREAIRRRETNAELVAMAEENARLHGLLVEQARAAGIAGERARLAREIHDTVAQGLTGIVTQLEAIDEHAVPPGPVRARLEIAGGLARTSLVEVRRSIEALRPGPLQGARLGEAVRQAVTTWREQYGVPAAFTVTGTPQPLHSEVEVTVLRAAQEALSNVGRHAGARRVDVTLSYMEDVVVLDVRDDGVGFTPGVAGGFGLTALMERVRALAGEVDVESAPGAGTAVSVTVPVIGVDG</sequence>
<evidence type="ECO:0000256" key="6">
    <source>
        <dbReference type="ARBA" id="ARBA00022485"/>
    </source>
</evidence>
<gene>
    <name evidence="17" type="ORF">FHX81_3205</name>
</gene>
<comment type="cofactor">
    <cofactor evidence="2">
        <name>[4Fe-4S] cluster</name>
        <dbReference type="ChEBI" id="CHEBI:49883"/>
    </cofactor>
</comment>
<protein>
    <recommendedName>
        <fullName evidence="5">Oxygen sensor histidine kinase NreB</fullName>
        <ecNumber evidence="4">2.7.13.3</ecNumber>
    </recommendedName>
    <alternativeName>
        <fullName evidence="14">Nitrogen regulation protein B</fullName>
    </alternativeName>
</protein>
<dbReference type="GO" id="GO:0005737">
    <property type="term" value="C:cytoplasm"/>
    <property type="evidence" value="ECO:0007669"/>
    <property type="project" value="UniProtKB-SubCell"/>
</dbReference>
<dbReference type="AlphaFoldDB" id="A0A543JDJ2"/>
<evidence type="ECO:0000256" key="1">
    <source>
        <dbReference type="ARBA" id="ARBA00000085"/>
    </source>
</evidence>
<name>A0A543JDJ2_9PSEU</name>
<feature type="transmembrane region" description="Helical" evidence="15">
    <location>
        <begin position="47"/>
        <end position="63"/>
    </location>
</feature>
<dbReference type="GO" id="GO:0051539">
    <property type="term" value="F:4 iron, 4 sulfur cluster binding"/>
    <property type="evidence" value="ECO:0007669"/>
    <property type="project" value="UniProtKB-KW"/>
</dbReference>
<dbReference type="EMBL" id="VFPP01000001">
    <property type="protein sequence ID" value="TQM80856.1"/>
    <property type="molecule type" value="Genomic_DNA"/>
</dbReference>
<evidence type="ECO:0000313" key="17">
    <source>
        <dbReference type="EMBL" id="TQM80856.1"/>
    </source>
</evidence>
<feature type="domain" description="Histidine kinase/HSP90-like ATPase" evidence="16">
    <location>
        <begin position="306"/>
        <end position="397"/>
    </location>
</feature>
<evidence type="ECO:0000256" key="12">
    <source>
        <dbReference type="ARBA" id="ARBA00023014"/>
    </source>
</evidence>
<evidence type="ECO:0000256" key="4">
    <source>
        <dbReference type="ARBA" id="ARBA00012438"/>
    </source>
</evidence>
<keyword evidence="15" id="KW-0472">Membrane</keyword>
<evidence type="ECO:0000256" key="8">
    <source>
        <dbReference type="ARBA" id="ARBA00022679"/>
    </source>
</evidence>
<proteinExistence type="predicted"/>
<dbReference type="PIRSF" id="PIRSF037434">
    <property type="entry name" value="STHK_ChrS"/>
    <property type="match status" value="1"/>
</dbReference>
<dbReference type="InterPro" id="IPR004358">
    <property type="entry name" value="Sig_transdc_His_kin-like_C"/>
</dbReference>
<feature type="transmembrane region" description="Helical" evidence="15">
    <location>
        <begin position="20"/>
        <end position="40"/>
    </location>
</feature>